<evidence type="ECO:0008006" key="4">
    <source>
        <dbReference type="Google" id="ProtNLM"/>
    </source>
</evidence>
<dbReference type="Proteomes" id="UP000885750">
    <property type="component" value="Unassembled WGS sequence"/>
</dbReference>
<feature type="region of interest" description="Disordered" evidence="1">
    <location>
        <begin position="184"/>
        <end position="203"/>
    </location>
</feature>
<evidence type="ECO:0000256" key="1">
    <source>
        <dbReference type="SAM" id="MobiDB-lite"/>
    </source>
</evidence>
<sequence length="358" mass="40059">MNNKIKHLFIFWIILFSVNQTQAADDLWYEVHSKARDSNVTSPYRNSREFVLNEAKMQQLLGQTKLAFRGATPTPIALPLPNGDTVYVTAIESQVLPPSLAKKYPHIKTYKLINQNNKVLNGRLDFTLAGFHAMLQTHNGEVIYIDPVKPKANDQQVKNRHYYSYQQKNQHATEPHQCKLTHAQQNQSSLIDPDNSYQYRNQSSSNSLHNYRIAIAATGEYTHIQGGTVALGLSAIVTTLNRINQIYERDLGIHLTLANNNDAIVFTDAYNDPFTNGKVDQLILENQRTLDSLIGVANYDIGHVFGTSGGGLAIINSLCSTRSKAKGTSGINNPNSENFYIDFVAHEIAHQFGATHTF</sequence>
<feature type="signal peptide" evidence="2">
    <location>
        <begin position="1"/>
        <end position="23"/>
    </location>
</feature>
<name>A0A7V2WTM0_LEUMU</name>
<comment type="caution">
    <text evidence="3">The sequence shown here is derived from an EMBL/GenBank/DDBJ whole genome shotgun (WGS) entry which is preliminary data.</text>
</comment>
<evidence type="ECO:0000313" key="3">
    <source>
        <dbReference type="EMBL" id="HFC91223.1"/>
    </source>
</evidence>
<feature type="chain" id="PRO_5031045652" description="Peptidase M12B domain-containing protein" evidence="2">
    <location>
        <begin position="24"/>
        <end position="358"/>
    </location>
</feature>
<proteinExistence type="predicted"/>
<dbReference type="AlphaFoldDB" id="A0A7V2WTM0"/>
<gene>
    <name evidence="3" type="ORF">ENJ51_00260</name>
</gene>
<dbReference type="GO" id="GO:0008237">
    <property type="term" value="F:metallopeptidase activity"/>
    <property type="evidence" value="ECO:0007669"/>
    <property type="project" value="InterPro"/>
</dbReference>
<reference evidence="3" key="1">
    <citation type="journal article" date="2020" name="mSystems">
        <title>Genome- and Community-Level Interaction Insights into Carbon Utilization and Element Cycling Functions of Hydrothermarchaeota in Hydrothermal Sediment.</title>
        <authorList>
            <person name="Zhou Z."/>
            <person name="Liu Y."/>
            <person name="Xu W."/>
            <person name="Pan J."/>
            <person name="Luo Z.H."/>
            <person name="Li M."/>
        </authorList>
    </citation>
    <scope>NUCLEOTIDE SEQUENCE [LARGE SCALE GENOMIC DNA]</scope>
    <source>
        <strain evidence="3">HyVt-493</strain>
    </source>
</reference>
<feature type="non-terminal residue" evidence="3">
    <location>
        <position position="358"/>
    </location>
</feature>
<accession>A0A7V2WTM0</accession>
<dbReference type="EMBL" id="DRMS01000007">
    <property type="protein sequence ID" value="HFC91223.1"/>
    <property type="molecule type" value="Genomic_DNA"/>
</dbReference>
<keyword evidence="2" id="KW-0732">Signal</keyword>
<evidence type="ECO:0000256" key="2">
    <source>
        <dbReference type="SAM" id="SignalP"/>
    </source>
</evidence>
<dbReference type="SUPFAM" id="SSF55486">
    <property type="entry name" value="Metalloproteases ('zincins'), catalytic domain"/>
    <property type="match status" value="1"/>
</dbReference>
<organism evidence="3">
    <name type="scientific">Leucothrix mucor</name>
    <dbReference type="NCBI Taxonomy" id="45248"/>
    <lineage>
        <taxon>Bacteria</taxon>
        <taxon>Pseudomonadati</taxon>
        <taxon>Pseudomonadota</taxon>
        <taxon>Gammaproteobacteria</taxon>
        <taxon>Thiotrichales</taxon>
        <taxon>Thiotrichaceae</taxon>
        <taxon>Leucothrix</taxon>
    </lineage>
</organism>
<dbReference type="Gene3D" id="3.40.390.10">
    <property type="entry name" value="Collagenase (Catalytic Domain)"/>
    <property type="match status" value="1"/>
</dbReference>
<protein>
    <recommendedName>
        <fullName evidence="4">Peptidase M12B domain-containing protein</fullName>
    </recommendedName>
</protein>
<dbReference type="Pfam" id="PF13582">
    <property type="entry name" value="Reprolysin_3"/>
    <property type="match status" value="1"/>
</dbReference>
<dbReference type="InterPro" id="IPR024079">
    <property type="entry name" value="MetalloPept_cat_dom_sf"/>
</dbReference>